<name>A0A812TTM7_9DINO</name>
<dbReference type="InterPro" id="IPR016193">
    <property type="entry name" value="Cytidine_deaminase-like"/>
</dbReference>
<dbReference type="OrthoDB" id="6710946at2759"/>
<dbReference type="AlphaFoldDB" id="A0A812TTM7"/>
<dbReference type="Proteomes" id="UP000604046">
    <property type="component" value="Unassembled WGS sequence"/>
</dbReference>
<dbReference type="Pfam" id="PF00383">
    <property type="entry name" value="dCMP_cyt_deam_1"/>
    <property type="match status" value="1"/>
</dbReference>
<sequence length="245" mass="27203">MSGLPCPLRLATRPLPASLKPVVRLPPRTGPFGAFDTFGWRWGPNLTIDENLLRLALVVRFNCLRVANYTSGRCSAIMARPPRQLNETHVDIEVVGFGINAPPRFAPRRVAHETKVPGVRHFFQGAANNEIHSEMQIIGRCAREGIPVRGAWFYIALAPCWDCCKALVAAGAARVLFKGRGRRAPKPMKANSREQLFAEANDMAWVHADFSEEREAYVDAMWDAYKQELGLDRAAVKAQASAEPL</sequence>
<comment type="caution">
    <text evidence="2">The sequence shown here is derived from an EMBL/GenBank/DDBJ whole genome shotgun (WGS) entry which is preliminary data.</text>
</comment>
<keyword evidence="3" id="KW-1185">Reference proteome</keyword>
<reference evidence="2" key="1">
    <citation type="submission" date="2021-02" db="EMBL/GenBank/DDBJ databases">
        <authorList>
            <person name="Dougan E. K."/>
            <person name="Rhodes N."/>
            <person name="Thang M."/>
            <person name="Chan C."/>
        </authorList>
    </citation>
    <scope>NUCLEOTIDE SEQUENCE</scope>
</reference>
<protein>
    <submittedName>
        <fullName evidence="2">ComEB protein</fullName>
    </submittedName>
</protein>
<organism evidence="2 3">
    <name type="scientific">Symbiodinium natans</name>
    <dbReference type="NCBI Taxonomy" id="878477"/>
    <lineage>
        <taxon>Eukaryota</taxon>
        <taxon>Sar</taxon>
        <taxon>Alveolata</taxon>
        <taxon>Dinophyceae</taxon>
        <taxon>Suessiales</taxon>
        <taxon>Symbiodiniaceae</taxon>
        <taxon>Symbiodinium</taxon>
    </lineage>
</organism>
<gene>
    <name evidence="2" type="primary">comEB</name>
    <name evidence="2" type="ORF">SNAT2548_LOCUS30052</name>
</gene>
<evidence type="ECO:0000313" key="2">
    <source>
        <dbReference type="EMBL" id="CAE7536288.1"/>
    </source>
</evidence>
<dbReference type="InterPro" id="IPR002125">
    <property type="entry name" value="CMP_dCMP_dom"/>
</dbReference>
<dbReference type="Gene3D" id="3.40.140.10">
    <property type="entry name" value="Cytidine Deaminase, domain 2"/>
    <property type="match status" value="1"/>
</dbReference>
<dbReference type="EMBL" id="CAJNDS010002590">
    <property type="protein sequence ID" value="CAE7536288.1"/>
    <property type="molecule type" value="Genomic_DNA"/>
</dbReference>
<dbReference type="GO" id="GO:0003824">
    <property type="term" value="F:catalytic activity"/>
    <property type="evidence" value="ECO:0007669"/>
    <property type="project" value="InterPro"/>
</dbReference>
<feature type="domain" description="CMP/dCMP-type deaminase" evidence="1">
    <location>
        <begin position="124"/>
        <end position="177"/>
    </location>
</feature>
<evidence type="ECO:0000259" key="1">
    <source>
        <dbReference type="Pfam" id="PF00383"/>
    </source>
</evidence>
<accession>A0A812TTM7</accession>
<proteinExistence type="predicted"/>
<evidence type="ECO:0000313" key="3">
    <source>
        <dbReference type="Proteomes" id="UP000604046"/>
    </source>
</evidence>
<dbReference type="SUPFAM" id="SSF53927">
    <property type="entry name" value="Cytidine deaminase-like"/>
    <property type="match status" value="1"/>
</dbReference>